<organism evidence="1 2">
    <name type="scientific">Oceanibacterium hippocampi</name>
    <dbReference type="NCBI Taxonomy" id="745714"/>
    <lineage>
        <taxon>Bacteria</taxon>
        <taxon>Pseudomonadati</taxon>
        <taxon>Pseudomonadota</taxon>
        <taxon>Alphaproteobacteria</taxon>
        <taxon>Sneathiellales</taxon>
        <taxon>Sneathiellaceae</taxon>
        <taxon>Oceanibacterium</taxon>
    </lineage>
</organism>
<dbReference type="InParanoid" id="A0A1Y5TZL9"/>
<dbReference type="OrthoDB" id="7574979at2"/>
<dbReference type="RefSeq" id="WP_085885692.1">
    <property type="nucleotide sequence ID" value="NZ_FWFR01000006.1"/>
</dbReference>
<evidence type="ECO:0000313" key="1">
    <source>
        <dbReference type="EMBL" id="SLN77269.1"/>
    </source>
</evidence>
<sequence length="165" mass="18151">MRARRTWTAEEDAQLRALSEAGHRSDFIARRLDRTARAVNQRRIAIGLAESHARWTREDIATLRDGLSRGSSLAALSRALGRPESVIVRRCRLLALRLPARSVPATAAPVPPAPVPAPRTVAADPWPPHARFDIESKYHPRIAELIARGLSSADAARAAWAEDHP</sequence>
<name>A0A1Y5TZL9_9PROT</name>
<gene>
    <name evidence="1" type="ORF">OCH7691_04362</name>
</gene>
<keyword evidence="2" id="KW-1185">Reference proteome</keyword>
<proteinExistence type="predicted"/>
<dbReference type="EMBL" id="FWFR01000006">
    <property type="protein sequence ID" value="SLN77269.1"/>
    <property type="molecule type" value="Genomic_DNA"/>
</dbReference>
<reference evidence="1 2" key="1">
    <citation type="submission" date="2017-03" db="EMBL/GenBank/DDBJ databases">
        <authorList>
            <person name="Afonso C.L."/>
            <person name="Miller P.J."/>
            <person name="Scott M.A."/>
            <person name="Spackman E."/>
            <person name="Goraichik I."/>
            <person name="Dimitrov K.M."/>
            <person name="Suarez D.L."/>
            <person name="Swayne D.E."/>
        </authorList>
    </citation>
    <scope>NUCLEOTIDE SEQUENCE [LARGE SCALE GENOMIC DNA]</scope>
    <source>
        <strain evidence="1 2">CECT 7691</strain>
    </source>
</reference>
<accession>A0A1Y5TZL9</accession>
<evidence type="ECO:0000313" key="2">
    <source>
        <dbReference type="Proteomes" id="UP000193200"/>
    </source>
</evidence>
<dbReference type="Proteomes" id="UP000193200">
    <property type="component" value="Unassembled WGS sequence"/>
</dbReference>
<dbReference type="AlphaFoldDB" id="A0A1Y5TZL9"/>
<protein>
    <submittedName>
        <fullName evidence="1">Uncharacterized protein</fullName>
    </submittedName>
</protein>